<feature type="region of interest" description="Disordered" evidence="1">
    <location>
        <begin position="814"/>
        <end position="838"/>
    </location>
</feature>
<dbReference type="PANTHER" id="PTHR31286:SF180">
    <property type="entry name" value="OS10G0362600 PROTEIN"/>
    <property type="match status" value="1"/>
</dbReference>
<evidence type="ECO:0000256" key="1">
    <source>
        <dbReference type="SAM" id="MobiDB-lite"/>
    </source>
</evidence>
<gene>
    <name evidence="3" type="ORF">QVD17_32420</name>
</gene>
<feature type="compositionally biased region" description="Low complexity" evidence="1">
    <location>
        <begin position="658"/>
        <end position="670"/>
    </location>
</feature>
<accession>A0AAD8JXT4</accession>
<protein>
    <recommendedName>
        <fullName evidence="2">DUF4283 domain-containing protein</fullName>
    </recommendedName>
</protein>
<feature type="compositionally biased region" description="Polar residues" evidence="1">
    <location>
        <begin position="724"/>
        <end position="737"/>
    </location>
</feature>
<feature type="compositionally biased region" description="Low complexity" evidence="1">
    <location>
        <begin position="619"/>
        <end position="629"/>
    </location>
</feature>
<organism evidence="3 4">
    <name type="scientific">Tagetes erecta</name>
    <name type="common">African marigold</name>
    <dbReference type="NCBI Taxonomy" id="13708"/>
    <lineage>
        <taxon>Eukaryota</taxon>
        <taxon>Viridiplantae</taxon>
        <taxon>Streptophyta</taxon>
        <taxon>Embryophyta</taxon>
        <taxon>Tracheophyta</taxon>
        <taxon>Spermatophyta</taxon>
        <taxon>Magnoliopsida</taxon>
        <taxon>eudicotyledons</taxon>
        <taxon>Gunneridae</taxon>
        <taxon>Pentapetalae</taxon>
        <taxon>asterids</taxon>
        <taxon>campanulids</taxon>
        <taxon>Asterales</taxon>
        <taxon>Asteraceae</taxon>
        <taxon>Asteroideae</taxon>
        <taxon>Heliantheae alliance</taxon>
        <taxon>Tageteae</taxon>
        <taxon>Tagetes</taxon>
    </lineage>
</organism>
<dbReference type="EMBL" id="JAUHHV010000009">
    <property type="protein sequence ID" value="KAK1411734.1"/>
    <property type="molecule type" value="Genomic_DNA"/>
</dbReference>
<dbReference type="PANTHER" id="PTHR31286">
    <property type="entry name" value="GLYCINE-RICH CELL WALL STRUCTURAL PROTEIN 1.8-LIKE"/>
    <property type="match status" value="1"/>
</dbReference>
<reference evidence="3" key="1">
    <citation type="journal article" date="2023" name="bioRxiv">
        <title>Improved chromosome-level genome assembly for marigold (Tagetes erecta).</title>
        <authorList>
            <person name="Jiang F."/>
            <person name="Yuan L."/>
            <person name="Wang S."/>
            <person name="Wang H."/>
            <person name="Xu D."/>
            <person name="Wang A."/>
            <person name="Fan W."/>
        </authorList>
    </citation>
    <scope>NUCLEOTIDE SEQUENCE</scope>
    <source>
        <strain evidence="3">WSJ</strain>
        <tissue evidence="3">Leaf</tissue>
    </source>
</reference>
<feature type="region of interest" description="Disordered" evidence="1">
    <location>
        <begin position="614"/>
        <end position="684"/>
    </location>
</feature>
<feature type="region of interest" description="Disordered" evidence="1">
    <location>
        <begin position="711"/>
        <end position="798"/>
    </location>
</feature>
<evidence type="ECO:0000259" key="2">
    <source>
        <dbReference type="Pfam" id="PF14111"/>
    </source>
</evidence>
<name>A0AAD8JXT4_TARER</name>
<feature type="domain" description="DUF4283" evidence="2">
    <location>
        <begin position="413"/>
        <end position="489"/>
    </location>
</feature>
<feature type="compositionally biased region" description="Basic and acidic residues" evidence="1">
    <location>
        <begin position="765"/>
        <end position="778"/>
    </location>
</feature>
<dbReference type="InterPro" id="IPR025558">
    <property type="entry name" value="DUF4283"/>
</dbReference>
<feature type="region of interest" description="Disordered" evidence="1">
    <location>
        <begin position="1"/>
        <end position="28"/>
    </location>
</feature>
<comment type="caution">
    <text evidence="3">The sequence shown here is derived from an EMBL/GenBank/DDBJ whole genome shotgun (WGS) entry which is preliminary data.</text>
</comment>
<evidence type="ECO:0000313" key="3">
    <source>
        <dbReference type="EMBL" id="KAK1411734.1"/>
    </source>
</evidence>
<feature type="compositionally biased region" description="Polar residues" evidence="1">
    <location>
        <begin position="817"/>
        <end position="830"/>
    </location>
</feature>
<dbReference type="InterPro" id="IPR040256">
    <property type="entry name" value="At4g02000-like"/>
</dbReference>
<sequence length="969" mass="106802">MSDSSKSVEDFSNFHLDPGDPLPPDIASASIQLPSVDLSSSMDCSIPKSAEIVGDFHQSSSLGVSRSIDPVSGRMIINLGKERGLQTLLNCDVDEAIPDVNQATIASKLTDDPLKGVLGVSGSGKSALPEFVDSEEIEAAMNAFVSRSCIDPEFVKSAKAFISLHILCPEFESKYGKMLRSMGSKELAFKRKCSLDVNLIDGNENNVEKKGRETEILEKEHEGSFGVLKKGYEAIKVLQAKIVKDGVNATEMKFVKEAAKQGKQFKEEKFSLPMLWPKFNMGNGIDKERVPPAMVIDKLVKKGCTSFKQVKKEVAKEKKLTVMNVDKALAENAKSLGSKQVDLCSIPIPINAKFVAEKKDGPGHTSYVGAVKGKEKPVLKDPIEYCPPVVLENGERVAVIKQEFLEKAEGVYKTMLYGYFVGANVDLQFVRFNLYKMWRKFGIVDISTNGLGIFFFKFRNEEGLKAVMNAGPWVVNNIPLCIFKWEMGMNVVREEPEKIPMWVTLKNLPLELWNTKCICQIVSCIGKPLTFDYITTDKCAKLNGVAGFARVLVEVSAKNELPEYVKTVYPAIGEIMGGSLNILVEYQQHPARCSHCCVFGHSLDNCKVKPGVESRGVSNDTVTDNGVDNTDVEDKGKSKMDSDGFEYVGSKNKGGRQQGRNYNGGQQNRRPIQGGYRNGGVGRIMRNGNQQWRRSGESGNDGSVTRNAVISKQTNIKAEDLKHQSNGVSGETSSKSQSNKDKGIGGERMRMANRFEVLSVDEGSSDNKEDQEAVKDGSFDNVNRASAEKKKDKNKMLPPVRTIFTRQVAAAEKLKTDQGTTSDGGISKKNSVGKDSKSGPLFEKVNPFEVDLHRVARILNRNNPKLLKAQEVEIIDMIIKKQIPSKKVLESWSKFQRKFYLQMCDSTNFFKGLNAVVELCEEFDNEVEVDSDNEQAAQDMKVDEVSIGNGADSLQDTQVLGAASSSKSV</sequence>
<keyword evidence="4" id="KW-1185">Reference proteome</keyword>
<dbReference type="Pfam" id="PF14111">
    <property type="entry name" value="DUF4283"/>
    <property type="match status" value="1"/>
</dbReference>
<feature type="compositionally biased region" description="Basic and acidic residues" evidence="1">
    <location>
        <begin position="738"/>
        <end position="750"/>
    </location>
</feature>
<feature type="compositionally biased region" description="Basic and acidic residues" evidence="1">
    <location>
        <begin position="632"/>
        <end position="642"/>
    </location>
</feature>
<evidence type="ECO:0000313" key="4">
    <source>
        <dbReference type="Proteomes" id="UP001229421"/>
    </source>
</evidence>
<proteinExistence type="predicted"/>
<feature type="compositionally biased region" description="Basic and acidic residues" evidence="1">
    <location>
        <begin position="786"/>
        <end position="795"/>
    </location>
</feature>
<dbReference type="Proteomes" id="UP001229421">
    <property type="component" value="Unassembled WGS sequence"/>
</dbReference>
<dbReference type="AlphaFoldDB" id="A0AAD8JXT4"/>